<feature type="binding site" evidence="5 7">
    <location>
        <position position="301"/>
    </location>
    <ligand>
        <name>substrate</name>
    </ligand>
</feature>
<comment type="cofactor">
    <cofactor evidence="2 5 6">
        <name>pyridoxal 5'-phosphate</name>
        <dbReference type="ChEBI" id="CHEBI:597326"/>
    </cofactor>
</comment>
<dbReference type="CDD" id="cd06827">
    <property type="entry name" value="PLPDE_III_AR_proteobact"/>
    <property type="match status" value="1"/>
</dbReference>
<evidence type="ECO:0000313" key="10">
    <source>
        <dbReference type="Proteomes" id="UP000826722"/>
    </source>
</evidence>
<dbReference type="InterPro" id="IPR000821">
    <property type="entry name" value="Ala_racemase"/>
</dbReference>
<dbReference type="GO" id="GO:0030170">
    <property type="term" value="F:pyridoxal phosphate binding"/>
    <property type="evidence" value="ECO:0007669"/>
    <property type="project" value="UniProtKB-UniRule"/>
</dbReference>
<gene>
    <name evidence="9" type="primary">dadX_1</name>
    <name evidence="9" type="ORF">ZMTM_12400</name>
</gene>
<dbReference type="InterPro" id="IPR001608">
    <property type="entry name" value="Ala_racemase_N"/>
</dbReference>
<comment type="pathway">
    <text evidence="5">Amino-acid biosynthesis; D-alanine biosynthesis; D-alanine from L-alanine: step 1/1.</text>
</comment>
<dbReference type="GO" id="GO:0008784">
    <property type="term" value="F:alanine racemase activity"/>
    <property type="evidence" value="ECO:0007669"/>
    <property type="project" value="UniProtKB-UniRule"/>
</dbReference>
<dbReference type="SUPFAM" id="SSF51419">
    <property type="entry name" value="PLP-binding barrel"/>
    <property type="match status" value="1"/>
</dbReference>
<evidence type="ECO:0000256" key="5">
    <source>
        <dbReference type="HAMAP-Rule" id="MF_01201"/>
    </source>
</evidence>
<dbReference type="InterPro" id="IPR029066">
    <property type="entry name" value="PLP-binding_barrel"/>
</dbReference>
<feature type="active site" description="Proton acceptor; specific for L-alanine" evidence="5">
    <location>
        <position position="253"/>
    </location>
</feature>
<dbReference type="Pfam" id="PF01168">
    <property type="entry name" value="Ala_racemase_N"/>
    <property type="match status" value="1"/>
</dbReference>
<feature type="active site" description="Proton acceptor; specific for D-alanine" evidence="5">
    <location>
        <position position="36"/>
    </location>
</feature>
<dbReference type="Proteomes" id="UP000826722">
    <property type="component" value="Chromosome"/>
</dbReference>
<feature type="domain" description="Alanine racemase C-terminal" evidence="8">
    <location>
        <begin position="232"/>
        <end position="356"/>
    </location>
</feature>
<name>A0A8D5G892_9PROT</name>
<dbReference type="SUPFAM" id="SSF50621">
    <property type="entry name" value="Alanine racemase C-terminal domain-like"/>
    <property type="match status" value="1"/>
</dbReference>
<keyword evidence="10" id="KW-1185">Reference proteome</keyword>
<organism evidence="9 10">
    <name type="scientific">Methyloradius palustris</name>
    <dbReference type="NCBI Taxonomy" id="2778876"/>
    <lineage>
        <taxon>Bacteria</taxon>
        <taxon>Pseudomonadati</taxon>
        <taxon>Pseudomonadota</taxon>
        <taxon>Betaproteobacteria</taxon>
        <taxon>Nitrosomonadales</taxon>
        <taxon>Methylophilaceae</taxon>
        <taxon>Methyloradius</taxon>
    </lineage>
</organism>
<comment type="similarity">
    <text evidence="5">Belongs to the alanine racemase family.</text>
</comment>
<dbReference type="InterPro" id="IPR020622">
    <property type="entry name" value="Ala_racemase_pyridoxalP-BS"/>
</dbReference>
<evidence type="ECO:0000256" key="3">
    <source>
        <dbReference type="ARBA" id="ARBA00022898"/>
    </source>
</evidence>
<dbReference type="NCBIfam" id="TIGR00492">
    <property type="entry name" value="alr"/>
    <property type="match status" value="1"/>
</dbReference>
<comment type="catalytic activity">
    <reaction evidence="1 5">
        <text>L-alanine = D-alanine</text>
        <dbReference type="Rhea" id="RHEA:20249"/>
        <dbReference type="ChEBI" id="CHEBI:57416"/>
        <dbReference type="ChEBI" id="CHEBI:57972"/>
        <dbReference type="EC" id="5.1.1.1"/>
    </reaction>
</comment>
<keyword evidence="4 5" id="KW-0413">Isomerase</keyword>
<comment type="function">
    <text evidence="5">Catalyzes the interconversion of L-alanine and D-alanine. May also act on other amino acids.</text>
</comment>
<sequence>MRMRPILATIHLDALRHNLAIVKKIAPKSNVMAVVKANAYGHGLLRVAKGLAETDGFAVLGINEAISLREAGYKQTIMLLEGVFEADELELAAQWALSIVVHNEQQMAILENVVLSQPIEIFLKMNTGMNRLGFRPQVYATQIQRLSKLANVKNIVMMTHFAAADEDSGISEALAKFHEATQTFSYQTSVANSAALLRYPESHTDWVRPGIMLYGATPVSGQAATSFGLKPAMQLTTEIIAVQTLQAGESVGYGHTFTAKELTRVGIVACGYADGYPRHAPSGTPIAINGKVTKTLGRVSMDMLFADISDILEADVGSAVELWGAQVTVDAVAEASGTVGYELLCAVAPRVPFEVIETHG</sequence>
<proteinExistence type="inferred from homology"/>
<dbReference type="GO" id="GO:0030632">
    <property type="term" value="P:D-alanine biosynthetic process"/>
    <property type="evidence" value="ECO:0007669"/>
    <property type="project" value="UniProtKB-UniRule"/>
</dbReference>
<dbReference type="HAMAP" id="MF_01201">
    <property type="entry name" value="Ala_racemase"/>
    <property type="match status" value="1"/>
</dbReference>
<accession>A0A8D5G892</accession>
<dbReference type="PROSITE" id="PS00395">
    <property type="entry name" value="ALANINE_RACEMASE"/>
    <property type="match status" value="1"/>
</dbReference>
<dbReference type="EC" id="5.1.1.1" evidence="5"/>
<evidence type="ECO:0000313" key="9">
    <source>
        <dbReference type="EMBL" id="BCM24981.1"/>
    </source>
</evidence>
<keyword evidence="3 5" id="KW-0663">Pyridoxal phosphate</keyword>
<dbReference type="PANTHER" id="PTHR30511">
    <property type="entry name" value="ALANINE RACEMASE"/>
    <property type="match status" value="1"/>
</dbReference>
<dbReference type="KEGG" id="mpau:ZMTM_12400"/>
<feature type="modified residue" description="N6-(pyridoxal phosphate)lysine" evidence="5 6">
    <location>
        <position position="36"/>
    </location>
</feature>
<dbReference type="InterPro" id="IPR009006">
    <property type="entry name" value="Ala_racemase/Decarboxylase_C"/>
</dbReference>
<dbReference type="AlphaFoldDB" id="A0A8D5G892"/>
<feature type="binding site" evidence="5 7">
    <location>
        <position position="131"/>
    </location>
    <ligand>
        <name>substrate</name>
    </ligand>
</feature>
<evidence type="ECO:0000256" key="7">
    <source>
        <dbReference type="PIRSR" id="PIRSR600821-52"/>
    </source>
</evidence>
<dbReference type="InterPro" id="IPR011079">
    <property type="entry name" value="Ala_racemase_C"/>
</dbReference>
<dbReference type="PANTHER" id="PTHR30511:SF0">
    <property type="entry name" value="ALANINE RACEMASE, CATABOLIC-RELATED"/>
    <property type="match status" value="1"/>
</dbReference>
<dbReference type="UniPathway" id="UPA00042">
    <property type="reaction ID" value="UER00497"/>
</dbReference>
<dbReference type="Gene3D" id="3.20.20.10">
    <property type="entry name" value="Alanine racemase"/>
    <property type="match status" value="1"/>
</dbReference>
<dbReference type="PRINTS" id="PR00992">
    <property type="entry name" value="ALARACEMASE"/>
</dbReference>
<dbReference type="GO" id="GO:0005829">
    <property type="term" value="C:cytosol"/>
    <property type="evidence" value="ECO:0007669"/>
    <property type="project" value="TreeGrafter"/>
</dbReference>
<dbReference type="EMBL" id="AP024110">
    <property type="protein sequence ID" value="BCM24981.1"/>
    <property type="molecule type" value="Genomic_DNA"/>
</dbReference>
<evidence type="ECO:0000256" key="2">
    <source>
        <dbReference type="ARBA" id="ARBA00001933"/>
    </source>
</evidence>
<evidence type="ECO:0000256" key="4">
    <source>
        <dbReference type="ARBA" id="ARBA00023235"/>
    </source>
</evidence>
<reference evidence="9" key="1">
    <citation type="journal article" date="2021" name="Arch. Microbiol.">
        <title>Methyloradius palustris gen. nov., sp. nov., a methanol-oxidizing bacterium isolated from snow.</title>
        <authorList>
            <person name="Miyadera T."/>
            <person name="Kojima H."/>
            <person name="Fukui M."/>
        </authorList>
    </citation>
    <scope>NUCLEOTIDE SEQUENCE</scope>
    <source>
        <strain evidence="9">Zm11</strain>
    </source>
</reference>
<evidence type="ECO:0000256" key="1">
    <source>
        <dbReference type="ARBA" id="ARBA00000316"/>
    </source>
</evidence>
<evidence type="ECO:0000259" key="8">
    <source>
        <dbReference type="SMART" id="SM01005"/>
    </source>
</evidence>
<dbReference type="SMART" id="SM01005">
    <property type="entry name" value="Ala_racemase_C"/>
    <property type="match status" value="1"/>
</dbReference>
<dbReference type="Pfam" id="PF00842">
    <property type="entry name" value="Ala_racemase_C"/>
    <property type="match status" value="1"/>
</dbReference>
<dbReference type="Gene3D" id="2.40.37.10">
    <property type="entry name" value="Lyase, Ornithine Decarboxylase, Chain A, domain 1"/>
    <property type="match status" value="1"/>
</dbReference>
<protein>
    <recommendedName>
        <fullName evidence="5">Alanine racemase</fullName>
        <ecNumber evidence="5">5.1.1.1</ecNumber>
    </recommendedName>
</protein>
<dbReference type="FunFam" id="3.20.20.10:FF:000002">
    <property type="entry name" value="Alanine racemase"/>
    <property type="match status" value="1"/>
</dbReference>
<evidence type="ECO:0000256" key="6">
    <source>
        <dbReference type="PIRSR" id="PIRSR600821-50"/>
    </source>
</evidence>